<sequence>MKKLLVVVVISLTILINIFSFLSISKNSIDNMLFDKTVIAFDRSSRDTLKADENFLSDIISFSKEKDIEISQYSFLSSNKIDIYTTNKQNFQSALLIPNLIFNKDIRVHSLEDVFSIGFKNLLYIDTKDNNIINEFLNKFSDHGVYLVSENYTYSFSTLKYIDSNFLSVFALLLSVFFLVILFYYMGSKKNYSIYRLWGYSHGQIYCVFNKALYKTLFICTFCCISTFLGILIVFNLIDTLLKSLIILALVNLAIILLLSLFSIVLFPISLINSQGIDRKNRLLKTRFTINSVKFCLVLLLMVLFIVFSSQKNALKSSQDSLSFWESSKNLFTINTTALPYDSLSLESIDNDKLFKLYSDLNKANKVFIIQSVNFGHLDSLNTDDDKQSYIYEENVSKVEDIYSPYGRTLMIDSGYLERHPIKAFSKNDWASDMIKYDDNTLNVLVPEKFKSQEATIESSFKEWFHFQKVYVSNMYRESLGHDLIETPIDDLEVNLIYVENNQYYFTYNTFAGDSSNRVKDPISIVYTGNVDNSVLASTLGASMFLESYNEYSALNELQNITYKYDANELNSISSVYDKKGEQLSYLKDSLNKLTFNISVISLILIILTIVIVWIYYKAYIANIIIKSLYGYSFMNTYRKLLLSSLFVYTFPALIIILVYKSHFYMFFLSVLMLFVEYIMSKTIYETLLTRGELEFIKGELE</sequence>
<feature type="transmembrane region" description="Helical" evidence="1">
    <location>
        <begin position="166"/>
        <end position="186"/>
    </location>
</feature>
<name>A0A1S1V3J5_9FIRM</name>
<evidence type="ECO:0008006" key="4">
    <source>
        <dbReference type="Google" id="ProtNLM"/>
    </source>
</evidence>
<protein>
    <recommendedName>
        <fullName evidence="4">DUF1430 domain-containing protein</fullName>
    </recommendedName>
</protein>
<reference evidence="2 3" key="1">
    <citation type="submission" date="2016-09" db="EMBL/GenBank/DDBJ databases">
        <title>Genome sequence of Eubacterium angustum.</title>
        <authorList>
            <person name="Poehlein A."/>
            <person name="Daniel R."/>
        </authorList>
    </citation>
    <scope>NUCLEOTIDE SEQUENCE [LARGE SCALE GENOMIC DNA]</scope>
    <source>
        <strain evidence="2 3">DSM 1989</strain>
    </source>
</reference>
<feature type="transmembrane region" description="Helical" evidence="1">
    <location>
        <begin position="664"/>
        <end position="681"/>
    </location>
</feature>
<dbReference type="OrthoDB" id="2076832at2"/>
<dbReference type="RefSeq" id="WP_071064800.1">
    <property type="nucleotide sequence ID" value="NZ_MKIE01000022.1"/>
</dbReference>
<keyword evidence="1" id="KW-0812">Transmembrane</keyword>
<feature type="transmembrane region" description="Helical" evidence="1">
    <location>
        <begin position="638"/>
        <end position="658"/>
    </location>
</feature>
<keyword evidence="3" id="KW-1185">Reference proteome</keyword>
<feature type="transmembrane region" description="Helical" evidence="1">
    <location>
        <begin position="594"/>
        <end position="617"/>
    </location>
</feature>
<accession>A0A1S1V3J5</accession>
<dbReference type="AlphaFoldDB" id="A0A1S1V3J5"/>
<organism evidence="2 3">
    <name type="scientific">Andreesenia angusta</name>
    <dbReference type="NCBI Taxonomy" id="39480"/>
    <lineage>
        <taxon>Bacteria</taxon>
        <taxon>Bacillati</taxon>
        <taxon>Bacillota</taxon>
        <taxon>Tissierellia</taxon>
        <taxon>Tissierellales</taxon>
        <taxon>Gottschalkiaceae</taxon>
        <taxon>Andreesenia</taxon>
    </lineage>
</organism>
<dbReference type="Proteomes" id="UP000180254">
    <property type="component" value="Unassembled WGS sequence"/>
</dbReference>
<keyword evidence="1" id="KW-1133">Transmembrane helix</keyword>
<evidence type="ECO:0000256" key="1">
    <source>
        <dbReference type="SAM" id="Phobius"/>
    </source>
</evidence>
<comment type="caution">
    <text evidence="2">The sequence shown here is derived from an EMBL/GenBank/DDBJ whole genome shotgun (WGS) entry which is preliminary data.</text>
</comment>
<evidence type="ECO:0000313" key="2">
    <source>
        <dbReference type="EMBL" id="OHW61223.1"/>
    </source>
</evidence>
<dbReference type="Pfam" id="PF07242">
    <property type="entry name" value="DUF1430"/>
    <property type="match status" value="1"/>
</dbReference>
<feature type="transmembrane region" description="Helical" evidence="1">
    <location>
        <begin position="288"/>
        <end position="308"/>
    </location>
</feature>
<keyword evidence="1" id="KW-0472">Membrane</keyword>
<dbReference type="EMBL" id="MKIE01000022">
    <property type="protein sequence ID" value="OHW61223.1"/>
    <property type="molecule type" value="Genomic_DNA"/>
</dbReference>
<evidence type="ECO:0000313" key="3">
    <source>
        <dbReference type="Proteomes" id="UP000180254"/>
    </source>
</evidence>
<feature type="transmembrane region" description="Helical" evidence="1">
    <location>
        <begin position="244"/>
        <end position="267"/>
    </location>
</feature>
<feature type="transmembrane region" description="Helical" evidence="1">
    <location>
        <begin position="217"/>
        <end position="238"/>
    </location>
</feature>
<dbReference type="InterPro" id="IPR006541">
    <property type="entry name" value="Bacteriocin_ass"/>
</dbReference>
<gene>
    <name evidence="2" type="ORF">EUAN_24160</name>
</gene>
<dbReference type="STRING" id="39480.EUAN_24160"/>
<proteinExistence type="predicted"/>